<dbReference type="DNASU" id="4020021"/>
<dbReference type="GO" id="GO:0005524">
    <property type="term" value="F:ATP binding"/>
    <property type="evidence" value="ECO:0007669"/>
    <property type="project" value="UniProtKB-UniRule"/>
</dbReference>
<dbReference type="OrthoDB" id="9793412at2"/>
<keyword evidence="1" id="KW-0436">Ligase</keyword>
<dbReference type="InterPro" id="IPR011761">
    <property type="entry name" value="ATP-grasp"/>
</dbReference>
<protein>
    <recommendedName>
        <fullName evidence="5">ATP-grasp domain-containing protein</fullName>
    </recommendedName>
</protein>
<keyword evidence="7" id="KW-1185">Reference proteome</keyword>
<dbReference type="EMBL" id="CP000302">
    <property type="protein sequence ID" value="ABE56742.1"/>
    <property type="molecule type" value="Genomic_DNA"/>
</dbReference>
<feature type="domain" description="ATP-grasp" evidence="5">
    <location>
        <begin position="116"/>
        <end position="309"/>
    </location>
</feature>
<accession>Q12II4</accession>
<dbReference type="HOGENOM" id="CLU_029016_4_0_6"/>
<dbReference type="Gene3D" id="3.30.470.20">
    <property type="entry name" value="ATP-grasp fold, B domain"/>
    <property type="match status" value="1"/>
</dbReference>
<keyword evidence="3 4" id="KW-0067">ATP-binding</keyword>
<dbReference type="GO" id="GO:0046872">
    <property type="term" value="F:metal ion binding"/>
    <property type="evidence" value="ECO:0007669"/>
    <property type="project" value="InterPro"/>
</dbReference>
<gene>
    <name evidence="6" type="ordered locus">Sden_3467</name>
</gene>
<dbReference type="GO" id="GO:0016874">
    <property type="term" value="F:ligase activity"/>
    <property type="evidence" value="ECO:0007669"/>
    <property type="project" value="UniProtKB-KW"/>
</dbReference>
<keyword evidence="2 4" id="KW-0547">Nucleotide-binding</keyword>
<dbReference type="KEGG" id="sdn:Sden_3467"/>
<dbReference type="Proteomes" id="UP000001982">
    <property type="component" value="Chromosome"/>
</dbReference>
<name>Q12II4_SHEDO</name>
<evidence type="ECO:0000256" key="4">
    <source>
        <dbReference type="PROSITE-ProRule" id="PRU00409"/>
    </source>
</evidence>
<organism evidence="6 7">
    <name type="scientific">Shewanella denitrificans (strain OS217 / ATCC BAA-1090 / DSM 15013)</name>
    <dbReference type="NCBI Taxonomy" id="318161"/>
    <lineage>
        <taxon>Bacteria</taxon>
        <taxon>Pseudomonadati</taxon>
        <taxon>Pseudomonadota</taxon>
        <taxon>Gammaproteobacteria</taxon>
        <taxon>Alteromonadales</taxon>
        <taxon>Shewanellaceae</taxon>
        <taxon>Shewanella</taxon>
    </lineage>
</organism>
<dbReference type="SUPFAM" id="SSF56059">
    <property type="entry name" value="Glutathione synthetase ATP-binding domain-like"/>
    <property type="match status" value="1"/>
</dbReference>
<dbReference type="InterPro" id="IPR052032">
    <property type="entry name" value="ATP-dep_AA_Ligase"/>
</dbReference>
<proteinExistence type="predicted"/>
<reference evidence="6 7" key="1">
    <citation type="submission" date="2006-03" db="EMBL/GenBank/DDBJ databases">
        <title>Complete sequence of Shewanella denitrificans OS217.</title>
        <authorList>
            <consortium name="US DOE Joint Genome Institute"/>
            <person name="Copeland A."/>
            <person name="Lucas S."/>
            <person name="Lapidus A."/>
            <person name="Barry K."/>
            <person name="Detter J.C."/>
            <person name="Glavina del Rio T."/>
            <person name="Hammon N."/>
            <person name="Israni S."/>
            <person name="Dalin E."/>
            <person name="Tice H."/>
            <person name="Pitluck S."/>
            <person name="Brettin T."/>
            <person name="Bruce D."/>
            <person name="Han C."/>
            <person name="Tapia R."/>
            <person name="Gilna P."/>
            <person name="Kiss H."/>
            <person name="Schmutz J."/>
            <person name="Larimer F."/>
            <person name="Land M."/>
            <person name="Hauser L."/>
            <person name="Kyrpides N."/>
            <person name="Lykidis A."/>
            <person name="Richardson P."/>
        </authorList>
    </citation>
    <scope>NUCLEOTIDE SEQUENCE [LARGE SCALE GENOMIC DNA]</scope>
    <source>
        <strain evidence="7">OS217 / ATCC BAA-1090 / DSM 15013</strain>
    </source>
</reference>
<dbReference type="SMR" id="Q12II4"/>
<evidence type="ECO:0000256" key="2">
    <source>
        <dbReference type="ARBA" id="ARBA00022741"/>
    </source>
</evidence>
<dbReference type="RefSeq" id="WP_011497883.1">
    <property type="nucleotide sequence ID" value="NC_007954.1"/>
</dbReference>
<dbReference type="Gene3D" id="3.40.50.20">
    <property type="match status" value="1"/>
</dbReference>
<evidence type="ECO:0000313" key="6">
    <source>
        <dbReference type="EMBL" id="ABE56742.1"/>
    </source>
</evidence>
<sequence>MSKTLSILVLHRVPFENVGYDQVIDHDLHQVTYLGLASPMSKLPKDLPCHKVVIEQLDLLVDSAVALTQEQGIEFDYIIGVSEYQLFDAALIRERLNIQGPKPHDVLRVRDKLVMKHQVQAAGLHVPRFFELAEVMTQELTGLQQLILKPKDGASSENVIKYADLEALRSAITSSATGIPVLDNDKNFKNFEVEEFVEGPILHLDGIVQGGVIDTFVASTYEGTCLAFAEGEALGSYQIQTEPRLMDWAQAVITALAIDSGAFHLEVIESGERLVFLEIGHRAGGANVVRTFELRTGINLHHANLATQLRLPIHRQEVNTHKSYGWFVFPGHHYDWDKCRLEGHEDIKIHHQMFEWNQLSNEQPLTKHITYQKKEVPAAGIIQGDDSIQVQNFMQRVLQYIQVQEAV</sequence>
<dbReference type="PANTHER" id="PTHR43585:SF2">
    <property type="entry name" value="ATP-GRASP ENZYME FSQD"/>
    <property type="match status" value="1"/>
</dbReference>
<evidence type="ECO:0000259" key="5">
    <source>
        <dbReference type="PROSITE" id="PS50975"/>
    </source>
</evidence>
<evidence type="ECO:0000256" key="1">
    <source>
        <dbReference type="ARBA" id="ARBA00022598"/>
    </source>
</evidence>
<dbReference type="eggNOG" id="COG2232">
    <property type="taxonomic scope" value="Bacteria"/>
</dbReference>
<evidence type="ECO:0000313" key="7">
    <source>
        <dbReference type="Proteomes" id="UP000001982"/>
    </source>
</evidence>
<dbReference type="AlphaFoldDB" id="Q12II4"/>
<dbReference type="PANTHER" id="PTHR43585">
    <property type="entry name" value="FUMIPYRROLE BIOSYNTHESIS PROTEIN C"/>
    <property type="match status" value="1"/>
</dbReference>
<dbReference type="STRING" id="318161.Sden_3467"/>
<dbReference type="PROSITE" id="PS50975">
    <property type="entry name" value="ATP_GRASP"/>
    <property type="match status" value="1"/>
</dbReference>
<evidence type="ECO:0000256" key="3">
    <source>
        <dbReference type="ARBA" id="ARBA00022840"/>
    </source>
</evidence>